<dbReference type="Gene3D" id="3.80.10.10">
    <property type="entry name" value="Ribonuclease Inhibitor"/>
    <property type="match status" value="3"/>
</dbReference>
<dbReference type="InterPro" id="IPR032675">
    <property type="entry name" value="LRR_dom_sf"/>
</dbReference>
<dbReference type="InterPro" id="IPR003591">
    <property type="entry name" value="Leu-rich_rpt_typical-subtyp"/>
</dbReference>
<evidence type="ECO:0000256" key="6">
    <source>
        <dbReference type="ARBA" id="ARBA00022729"/>
    </source>
</evidence>
<evidence type="ECO:0000313" key="16">
    <source>
        <dbReference type="Proteomes" id="UP001293593"/>
    </source>
</evidence>
<dbReference type="Pfam" id="PF08263">
    <property type="entry name" value="LRRNT_2"/>
    <property type="match status" value="1"/>
</dbReference>
<proteinExistence type="inferred from homology"/>
<evidence type="ECO:0000256" key="2">
    <source>
        <dbReference type="ARBA" id="ARBA00009592"/>
    </source>
</evidence>
<evidence type="ECO:0000256" key="13">
    <source>
        <dbReference type="SAM" id="SignalP"/>
    </source>
</evidence>
<feature type="domain" description="Leucine-rich repeat-containing N-terminal plant-type" evidence="14">
    <location>
        <begin position="31"/>
        <end position="72"/>
    </location>
</feature>
<keyword evidence="4" id="KW-0433">Leucine-rich repeat</keyword>
<protein>
    <recommendedName>
        <fullName evidence="14">Leucine-rich repeat-containing N-terminal plant-type domain-containing protein</fullName>
    </recommendedName>
</protein>
<dbReference type="SUPFAM" id="SSF52058">
    <property type="entry name" value="L domain-like"/>
    <property type="match status" value="2"/>
</dbReference>
<dbReference type="Pfam" id="PF00560">
    <property type="entry name" value="LRR_1"/>
    <property type="match status" value="5"/>
</dbReference>
<dbReference type="SMART" id="SM00365">
    <property type="entry name" value="LRR_SD22"/>
    <property type="match status" value="7"/>
</dbReference>
<dbReference type="InterPro" id="IPR013210">
    <property type="entry name" value="LRR_N_plant-typ"/>
</dbReference>
<dbReference type="SMART" id="SM00369">
    <property type="entry name" value="LRR_TYP"/>
    <property type="match status" value="14"/>
</dbReference>
<keyword evidence="16" id="KW-1185">Reference proteome</keyword>
<keyword evidence="11" id="KW-0325">Glycoprotein</keyword>
<name>A0AAE1MV06_9FABA</name>
<dbReference type="SUPFAM" id="SSF52047">
    <property type="entry name" value="RNI-like"/>
    <property type="match status" value="1"/>
</dbReference>
<keyword evidence="5 12" id="KW-0812">Transmembrane</keyword>
<dbReference type="InterPro" id="IPR025875">
    <property type="entry name" value="Leu-rich_rpt_4"/>
</dbReference>
<dbReference type="Pfam" id="PF12799">
    <property type="entry name" value="LRR_4"/>
    <property type="match status" value="1"/>
</dbReference>
<dbReference type="InterPro" id="IPR001611">
    <property type="entry name" value="Leu-rich_rpt"/>
</dbReference>
<dbReference type="FunFam" id="3.80.10.10:FF:000111">
    <property type="entry name" value="LRR receptor-like serine/threonine-protein kinase ERECTA"/>
    <property type="match status" value="1"/>
</dbReference>
<evidence type="ECO:0000256" key="10">
    <source>
        <dbReference type="ARBA" id="ARBA00023170"/>
    </source>
</evidence>
<evidence type="ECO:0000256" key="8">
    <source>
        <dbReference type="ARBA" id="ARBA00022989"/>
    </source>
</evidence>
<gene>
    <name evidence="15" type="ORF">QN277_018999</name>
</gene>
<feature type="signal peptide" evidence="13">
    <location>
        <begin position="1"/>
        <end position="22"/>
    </location>
</feature>
<evidence type="ECO:0000256" key="7">
    <source>
        <dbReference type="ARBA" id="ARBA00022737"/>
    </source>
</evidence>
<keyword evidence="6 13" id="KW-0732">Signal</keyword>
<sequence>MGFWVREQVWWVVVVIIILVQSFNDGEACLEEEREALLKLKEAFNYPNGSSLPSWNNLNHSDCCSWVGIICDNSTKRVVSLLLDYVRAQELERIKWSLNVSYFLPFHQLQELDLSGNSLSGLFGEIRLENLQTLYLDNNQLTEIPFLDDFHSRNSKTLEFSSNYSGDGHPESMSLISLNSLQTLFLSNNSLKGSLLQQGGLCNMKNLTALSLAYNKLEGILPPCLNNLTSLRLLDLQYNGFEGTFPSSLFHSLKSLQFITLNENPFTGIASLSLFANHSNLQDLTISCSNNPNLKLETENPPFFPSFQLKIFSVSNCIMNEASNHRIPSFLFHQHDLRVLQLGYSNLSGSFPCWLLTNNTKLIIFNVTHNFLTGPFSLNPTSKSLDMQYFAASSNPINDEIPPHIGNVFPNLLSLNMSSSSLQGGFPASLGNMRQLNSLDLSNNNLSGYLPQEFGKGSNDLRFLKLSNNSLSGPCLPEGSNFTHLLSVDLSNNKFRGKIPDGIVKSSELRMLELSANQLYGEIPNWIGNFKHLSYLILSQNSMEGLLPEGFCNLAELKYLDLSQNRFNGTLPSCLKMPSLRYLHLQGNHFTGPIPSILSKSPLLLTLDLTNNSFSSQIPWWFKSMLNLRVLLLKGNKFEGSIPMDMCKLKNMTILDLSKNKLSGGIPFCLNNITFRSKDEMGGTVLGRIFVPWTTRTPSFEYNQTSGELIQREDEKNFASYKKQEVNFMSKRRYESYEGNILDFMSGLDLSDNQLTGEIPFQIGYLGNIHTLNLSHNYLTGPIPETFSDLKEIESLDLSYNKLVGHIPSQLTQLYSLSVFSVAHNNLSGMTPVMKNQFGTFDSSCYEGNPFLCGPPLQHKCLSINKSVERQRQPYHSKDGFRDAFLWTFGGAFGVFFLGVISLMYFNSYFTIY</sequence>
<evidence type="ECO:0000313" key="15">
    <source>
        <dbReference type="EMBL" id="KAK4275996.1"/>
    </source>
</evidence>
<accession>A0AAE1MV06</accession>
<keyword evidence="3" id="KW-1003">Cell membrane</keyword>
<evidence type="ECO:0000256" key="1">
    <source>
        <dbReference type="ARBA" id="ARBA00004251"/>
    </source>
</evidence>
<dbReference type="Pfam" id="PF13855">
    <property type="entry name" value="LRR_8"/>
    <property type="match status" value="3"/>
</dbReference>
<evidence type="ECO:0000256" key="11">
    <source>
        <dbReference type="ARBA" id="ARBA00023180"/>
    </source>
</evidence>
<keyword evidence="8 12" id="KW-1133">Transmembrane helix</keyword>
<dbReference type="PANTHER" id="PTHR48062">
    <property type="entry name" value="RECEPTOR-LIKE PROTEIN 14"/>
    <property type="match status" value="1"/>
</dbReference>
<dbReference type="PANTHER" id="PTHR48062:SF21">
    <property type="entry name" value="RECEPTOR-LIKE PROTEIN 12"/>
    <property type="match status" value="1"/>
</dbReference>
<keyword evidence="7" id="KW-0677">Repeat</keyword>
<dbReference type="FunFam" id="3.80.10.10:FF:000095">
    <property type="entry name" value="LRR receptor-like serine/threonine-protein kinase GSO1"/>
    <property type="match status" value="1"/>
</dbReference>
<dbReference type="GO" id="GO:0005886">
    <property type="term" value="C:plasma membrane"/>
    <property type="evidence" value="ECO:0007669"/>
    <property type="project" value="UniProtKB-SubCell"/>
</dbReference>
<keyword evidence="10" id="KW-0675">Receptor</keyword>
<dbReference type="PROSITE" id="PS51450">
    <property type="entry name" value="LRR"/>
    <property type="match status" value="2"/>
</dbReference>
<dbReference type="PRINTS" id="PR00019">
    <property type="entry name" value="LEURICHRPT"/>
</dbReference>
<evidence type="ECO:0000256" key="3">
    <source>
        <dbReference type="ARBA" id="ARBA00022475"/>
    </source>
</evidence>
<dbReference type="AlphaFoldDB" id="A0AAE1MV06"/>
<feature type="transmembrane region" description="Helical" evidence="12">
    <location>
        <begin position="884"/>
        <end position="906"/>
    </location>
</feature>
<evidence type="ECO:0000256" key="12">
    <source>
        <dbReference type="SAM" id="Phobius"/>
    </source>
</evidence>
<evidence type="ECO:0000259" key="14">
    <source>
        <dbReference type="Pfam" id="PF08263"/>
    </source>
</evidence>
<dbReference type="InterPro" id="IPR051502">
    <property type="entry name" value="RLP_Defense_Trigger"/>
</dbReference>
<comment type="caution">
    <text evidence="15">The sequence shown here is derived from an EMBL/GenBank/DDBJ whole genome shotgun (WGS) entry which is preliminary data.</text>
</comment>
<feature type="chain" id="PRO_5042200170" description="Leucine-rich repeat-containing N-terminal plant-type domain-containing protein" evidence="13">
    <location>
        <begin position="23"/>
        <end position="913"/>
    </location>
</feature>
<evidence type="ECO:0000256" key="9">
    <source>
        <dbReference type="ARBA" id="ARBA00023136"/>
    </source>
</evidence>
<evidence type="ECO:0000256" key="5">
    <source>
        <dbReference type="ARBA" id="ARBA00022692"/>
    </source>
</evidence>
<reference evidence="15" key="1">
    <citation type="submission" date="2023-10" db="EMBL/GenBank/DDBJ databases">
        <title>Chromosome-level genome of the transformable northern wattle, Acacia crassicarpa.</title>
        <authorList>
            <person name="Massaro I."/>
            <person name="Sinha N.R."/>
            <person name="Poethig S."/>
            <person name="Leichty A.R."/>
        </authorList>
    </citation>
    <scope>NUCLEOTIDE SEQUENCE</scope>
    <source>
        <strain evidence="15">Acra3RX</strain>
        <tissue evidence="15">Leaf</tissue>
    </source>
</reference>
<evidence type="ECO:0000256" key="4">
    <source>
        <dbReference type="ARBA" id="ARBA00022614"/>
    </source>
</evidence>
<comment type="similarity">
    <text evidence="2">Belongs to the RLP family.</text>
</comment>
<comment type="subcellular location">
    <subcellularLocation>
        <location evidence="1">Cell membrane</location>
        <topology evidence="1">Single-pass type I membrane protein</topology>
    </subcellularLocation>
</comment>
<dbReference type="EMBL" id="JAWXYG010000004">
    <property type="protein sequence ID" value="KAK4275996.1"/>
    <property type="molecule type" value="Genomic_DNA"/>
</dbReference>
<dbReference type="Proteomes" id="UP001293593">
    <property type="component" value="Unassembled WGS sequence"/>
</dbReference>
<dbReference type="FunFam" id="3.80.10.10:FF:000041">
    <property type="entry name" value="LRR receptor-like serine/threonine-protein kinase ERECTA"/>
    <property type="match status" value="1"/>
</dbReference>
<keyword evidence="9 12" id="KW-0472">Membrane</keyword>
<organism evidence="15 16">
    <name type="scientific">Acacia crassicarpa</name>
    <name type="common">northern wattle</name>
    <dbReference type="NCBI Taxonomy" id="499986"/>
    <lineage>
        <taxon>Eukaryota</taxon>
        <taxon>Viridiplantae</taxon>
        <taxon>Streptophyta</taxon>
        <taxon>Embryophyta</taxon>
        <taxon>Tracheophyta</taxon>
        <taxon>Spermatophyta</taxon>
        <taxon>Magnoliopsida</taxon>
        <taxon>eudicotyledons</taxon>
        <taxon>Gunneridae</taxon>
        <taxon>Pentapetalae</taxon>
        <taxon>rosids</taxon>
        <taxon>fabids</taxon>
        <taxon>Fabales</taxon>
        <taxon>Fabaceae</taxon>
        <taxon>Caesalpinioideae</taxon>
        <taxon>mimosoid clade</taxon>
        <taxon>Acacieae</taxon>
        <taxon>Acacia</taxon>
    </lineage>
</organism>